<accession>Q07VH8</accession>
<name>Q07VH8_RHOP5</name>
<protein>
    <submittedName>
        <fullName evidence="1">Uncharacterized protein</fullName>
    </submittedName>
</protein>
<reference evidence="1" key="1">
    <citation type="submission" date="2006-09" db="EMBL/GenBank/DDBJ databases">
        <title>Complete sequence of Rhodopseudomonas palustris BisA53.</title>
        <authorList>
            <consortium name="US DOE Joint Genome Institute"/>
            <person name="Copeland A."/>
            <person name="Lucas S."/>
            <person name="Lapidus A."/>
            <person name="Barry K."/>
            <person name="Detter J.C."/>
            <person name="Glavina del Rio T."/>
            <person name="Hammon N."/>
            <person name="Israni S."/>
            <person name="Dalin E."/>
            <person name="Tice H."/>
            <person name="Pitluck S."/>
            <person name="Chain P."/>
            <person name="Malfatti S."/>
            <person name="Shin M."/>
            <person name="Vergez L."/>
            <person name="Schmutz J."/>
            <person name="Larimer F."/>
            <person name="Land M."/>
            <person name="Hauser L."/>
            <person name="Pelletier D.A."/>
            <person name="Kyrpides N."/>
            <person name="Kim E."/>
            <person name="Harwood C.S."/>
            <person name="Oda Y."/>
            <person name="Richardson P."/>
        </authorList>
    </citation>
    <scope>NUCLEOTIDE SEQUENCE [LARGE SCALE GENOMIC DNA]</scope>
    <source>
        <strain evidence="1">BisA53</strain>
    </source>
</reference>
<evidence type="ECO:0000313" key="1">
    <source>
        <dbReference type="EMBL" id="ABJ04056.1"/>
    </source>
</evidence>
<dbReference type="AlphaFoldDB" id="Q07VH8"/>
<dbReference type="EMBL" id="CP000463">
    <property type="protein sequence ID" value="ABJ04056.1"/>
    <property type="molecule type" value="Genomic_DNA"/>
</dbReference>
<gene>
    <name evidence="1" type="ordered locus">RPE_0095</name>
</gene>
<organism evidence="1">
    <name type="scientific">Rhodopseudomonas palustris (strain BisA53)</name>
    <dbReference type="NCBI Taxonomy" id="316055"/>
    <lineage>
        <taxon>Bacteria</taxon>
        <taxon>Pseudomonadati</taxon>
        <taxon>Pseudomonadota</taxon>
        <taxon>Alphaproteobacteria</taxon>
        <taxon>Hyphomicrobiales</taxon>
        <taxon>Nitrobacteraceae</taxon>
        <taxon>Rhodopseudomonas</taxon>
    </lineage>
</organism>
<dbReference type="KEGG" id="rpe:RPE_0095"/>
<sequence length="181" mass="19934">MKLQYLMSGCATLVLALLVLAGVASYLLYKDAEQIAFATYKGFKVDQLSDAIDVRGLIATFTREPGLNQDRIANYIKDSRVDKVCLYWPYALPPEEYSLNDLPEPTDSVSYIAFFVNQGPYYYTLPLGVSDPPGQTPSHYRMPAVAGGDCRATSAILTSGSCDADASSMICFRWRNEDVGN</sequence>
<proteinExistence type="predicted"/>
<dbReference type="HOGENOM" id="CLU_1487960_0_0_5"/>